<dbReference type="PANTHER" id="PTHR47027:SF20">
    <property type="entry name" value="REVERSE TRANSCRIPTASE-LIKE PROTEIN WITH RNA-DIRECTED DNA POLYMERASE DOMAIN"/>
    <property type="match status" value="1"/>
</dbReference>
<dbReference type="PANTHER" id="PTHR47027">
    <property type="entry name" value="REVERSE TRANSCRIPTASE DOMAIN-CONTAINING PROTEIN"/>
    <property type="match status" value="1"/>
</dbReference>
<evidence type="ECO:0000313" key="1">
    <source>
        <dbReference type="EMBL" id="MFH4976594.1"/>
    </source>
</evidence>
<comment type="caution">
    <text evidence="1">The sequence shown here is derived from an EMBL/GenBank/DDBJ whole genome shotgun (WGS) entry which is preliminary data.</text>
</comment>
<sequence length="153" mass="18280">MLTEKTKRVIRPHVFNSTVLLAMMYGSETWALAKMEQQRLSEAERAMKRAMLGISLRDHIPNERTRKYSGVTDTVTKIKRNKLRWVDHATRFTDNTWTAIITEQYPQEQKRPFGRPPRRWEDTIVKHFGRTWRRAKLRGNWRTSIDRVVLQNT</sequence>
<dbReference type="AlphaFoldDB" id="A0ABD6EGZ3"/>
<organism evidence="1 2">
    <name type="scientific">Gnathostoma spinigerum</name>
    <dbReference type="NCBI Taxonomy" id="75299"/>
    <lineage>
        <taxon>Eukaryota</taxon>
        <taxon>Metazoa</taxon>
        <taxon>Ecdysozoa</taxon>
        <taxon>Nematoda</taxon>
        <taxon>Chromadorea</taxon>
        <taxon>Rhabditida</taxon>
        <taxon>Spirurina</taxon>
        <taxon>Gnathostomatomorpha</taxon>
        <taxon>Gnathostomatoidea</taxon>
        <taxon>Gnathostomatidae</taxon>
        <taxon>Gnathostoma</taxon>
    </lineage>
</organism>
<dbReference type="Proteomes" id="UP001608902">
    <property type="component" value="Unassembled WGS sequence"/>
</dbReference>
<evidence type="ECO:0000313" key="2">
    <source>
        <dbReference type="Proteomes" id="UP001608902"/>
    </source>
</evidence>
<protein>
    <recommendedName>
        <fullName evidence="3">Endonuclease-reverse transcriptase</fullName>
    </recommendedName>
</protein>
<evidence type="ECO:0008006" key="3">
    <source>
        <dbReference type="Google" id="ProtNLM"/>
    </source>
</evidence>
<keyword evidence="2" id="KW-1185">Reference proteome</keyword>
<dbReference type="EMBL" id="JBGFUD010001664">
    <property type="protein sequence ID" value="MFH4976594.1"/>
    <property type="molecule type" value="Genomic_DNA"/>
</dbReference>
<name>A0ABD6EGZ3_9BILA</name>
<accession>A0ABD6EGZ3</accession>
<gene>
    <name evidence="1" type="ORF">AB6A40_003303</name>
</gene>
<reference evidence="1 2" key="1">
    <citation type="submission" date="2024-08" db="EMBL/GenBank/DDBJ databases">
        <title>Gnathostoma spinigerum genome.</title>
        <authorList>
            <person name="Gonzalez-Bertolin B."/>
            <person name="Monzon S."/>
            <person name="Zaballos A."/>
            <person name="Jimenez P."/>
            <person name="Dekumyoy P."/>
            <person name="Varona S."/>
            <person name="Cuesta I."/>
            <person name="Sumanam S."/>
            <person name="Adisakwattana P."/>
            <person name="Gasser R.B."/>
            <person name="Hernandez-Gonzalez A."/>
            <person name="Young N.D."/>
            <person name="Perteguer M.J."/>
        </authorList>
    </citation>
    <scope>NUCLEOTIDE SEQUENCE [LARGE SCALE GENOMIC DNA]</scope>
    <source>
        <strain evidence="1">AL3</strain>
        <tissue evidence="1">Liver</tissue>
    </source>
</reference>
<proteinExistence type="predicted"/>